<keyword evidence="2" id="KW-1185">Reference proteome</keyword>
<dbReference type="AlphaFoldDB" id="A0A8X6X5W5"/>
<evidence type="ECO:0000313" key="2">
    <source>
        <dbReference type="Proteomes" id="UP000886998"/>
    </source>
</evidence>
<proteinExistence type="predicted"/>
<accession>A0A8X6X5W5</accession>
<evidence type="ECO:0000313" key="1">
    <source>
        <dbReference type="EMBL" id="GFY46810.1"/>
    </source>
</evidence>
<organism evidence="1 2">
    <name type="scientific">Trichonephila inaurata madagascariensis</name>
    <dbReference type="NCBI Taxonomy" id="2747483"/>
    <lineage>
        <taxon>Eukaryota</taxon>
        <taxon>Metazoa</taxon>
        <taxon>Ecdysozoa</taxon>
        <taxon>Arthropoda</taxon>
        <taxon>Chelicerata</taxon>
        <taxon>Arachnida</taxon>
        <taxon>Araneae</taxon>
        <taxon>Araneomorphae</taxon>
        <taxon>Entelegynae</taxon>
        <taxon>Araneoidea</taxon>
        <taxon>Nephilidae</taxon>
        <taxon>Trichonephila</taxon>
        <taxon>Trichonephila inaurata</taxon>
    </lineage>
</organism>
<reference evidence="1" key="1">
    <citation type="submission" date="2020-08" db="EMBL/GenBank/DDBJ databases">
        <title>Multicomponent nature underlies the extraordinary mechanical properties of spider dragline silk.</title>
        <authorList>
            <person name="Kono N."/>
            <person name="Nakamura H."/>
            <person name="Mori M."/>
            <person name="Yoshida Y."/>
            <person name="Ohtoshi R."/>
            <person name="Malay A.D."/>
            <person name="Moran D.A.P."/>
            <person name="Tomita M."/>
            <person name="Numata K."/>
            <person name="Arakawa K."/>
        </authorList>
    </citation>
    <scope>NUCLEOTIDE SEQUENCE</scope>
</reference>
<sequence>MLEGDAIYVEIRQLPIDNPLVPPTDETCYLEIRHFSVIRDSFMRYSCSFKIEYDEETYLVGCLRDSGNHQYYGMALKEALTTMFTNHKAGILITTSKSLERSREL</sequence>
<protein>
    <submittedName>
        <fullName evidence="1">Uncharacterized protein</fullName>
    </submittedName>
</protein>
<dbReference type="EMBL" id="BMAV01005626">
    <property type="protein sequence ID" value="GFY46810.1"/>
    <property type="molecule type" value="Genomic_DNA"/>
</dbReference>
<dbReference type="Proteomes" id="UP000886998">
    <property type="component" value="Unassembled WGS sequence"/>
</dbReference>
<gene>
    <name evidence="1" type="ORF">TNIN_204191</name>
</gene>
<name>A0A8X6X5W5_9ARAC</name>
<dbReference type="OrthoDB" id="10455252at2759"/>
<comment type="caution">
    <text evidence="1">The sequence shown here is derived from an EMBL/GenBank/DDBJ whole genome shotgun (WGS) entry which is preliminary data.</text>
</comment>